<dbReference type="InterPro" id="IPR003587">
    <property type="entry name" value="Hint_dom_N"/>
</dbReference>
<dbReference type="InterPro" id="IPR030934">
    <property type="entry name" value="Intein_C"/>
</dbReference>
<evidence type="ECO:0000259" key="2">
    <source>
        <dbReference type="PROSITE" id="PS51148"/>
    </source>
</evidence>
<evidence type="ECO:0000313" key="3">
    <source>
        <dbReference type="EMBL" id="ROO84499.1"/>
    </source>
</evidence>
<dbReference type="Gene3D" id="2.170.16.10">
    <property type="entry name" value="Hedgehog/Intein (Hint) domain"/>
    <property type="match status" value="1"/>
</dbReference>
<dbReference type="Proteomes" id="UP000272400">
    <property type="component" value="Unassembled WGS sequence"/>
</dbReference>
<comment type="caution">
    <text evidence="3">The sequence shown here is derived from an EMBL/GenBank/DDBJ whole genome shotgun (WGS) entry which is preliminary data.</text>
</comment>
<keyword evidence="4" id="KW-1185">Reference proteome</keyword>
<dbReference type="GO" id="GO:0003723">
    <property type="term" value="F:RNA binding"/>
    <property type="evidence" value="ECO:0007669"/>
    <property type="project" value="InterPro"/>
</dbReference>
<accession>A0A3N1CT66</accession>
<dbReference type="InterPro" id="IPR036844">
    <property type="entry name" value="Hint_dom_sf"/>
</dbReference>
<dbReference type="NCBIfam" id="TIGR01443">
    <property type="entry name" value="intein_Cterm"/>
    <property type="match status" value="1"/>
</dbReference>
<dbReference type="PROSITE" id="PS50818">
    <property type="entry name" value="INTEIN_C_TER"/>
    <property type="match status" value="1"/>
</dbReference>
<evidence type="ECO:0000313" key="4">
    <source>
        <dbReference type="Proteomes" id="UP000272400"/>
    </source>
</evidence>
<dbReference type="CDD" id="cd00081">
    <property type="entry name" value="Hint"/>
    <property type="match status" value="1"/>
</dbReference>
<dbReference type="SMART" id="SM00306">
    <property type="entry name" value="HintN"/>
    <property type="match status" value="1"/>
</dbReference>
<protein>
    <submittedName>
        <fullName evidence="3">Intein</fullName>
    </submittedName>
</protein>
<dbReference type="Pfam" id="PF12639">
    <property type="entry name" value="Colicin-DNase"/>
    <property type="match status" value="1"/>
</dbReference>
<dbReference type="PROSITE" id="PS51148">
    <property type="entry name" value="AXH"/>
    <property type="match status" value="1"/>
</dbReference>
<gene>
    <name evidence="3" type="ORF">EDD29_2025</name>
</gene>
<proteinExistence type="predicted"/>
<feature type="domain" description="AXH" evidence="2">
    <location>
        <begin position="87"/>
        <end position="220"/>
    </location>
</feature>
<dbReference type="AlphaFoldDB" id="A0A3N1CT66"/>
<dbReference type="InterPro" id="IPR003652">
    <property type="entry name" value="Ataxin_AXH_dom"/>
</dbReference>
<dbReference type="PROSITE" id="PS51257">
    <property type="entry name" value="PROKAR_LIPOPROTEIN"/>
    <property type="match status" value="1"/>
</dbReference>
<name>A0A3N1CT66_9ACTN</name>
<organism evidence="3 4">
    <name type="scientific">Actinocorallia herbida</name>
    <dbReference type="NCBI Taxonomy" id="58109"/>
    <lineage>
        <taxon>Bacteria</taxon>
        <taxon>Bacillati</taxon>
        <taxon>Actinomycetota</taxon>
        <taxon>Actinomycetes</taxon>
        <taxon>Streptosporangiales</taxon>
        <taxon>Thermomonosporaceae</taxon>
        <taxon>Actinocorallia</taxon>
    </lineage>
</organism>
<dbReference type="SUPFAM" id="SSF51294">
    <property type="entry name" value="Hedgehog/intein (Hint) domain"/>
    <property type="match status" value="1"/>
</dbReference>
<reference evidence="3 4" key="1">
    <citation type="submission" date="2018-11" db="EMBL/GenBank/DDBJ databases">
        <title>Sequencing the genomes of 1000 actinobacteria strains.</title>
        <authorList>
            <person name="Klenk H.-P."/>
        </authorList>
    </citation>
    <scope>NUCLEOTIDE SEQUENCE [LARGE SCALE GENOMIC DNA]</scope>
    <source>
        <strain evidence="3 4">DSM 44254</strain>
    </source>
</reference>
<dbReference type="EMBL" id="RJKE01000001">
    <property type="protein sequence ID" value="ROO84499.1"/>
    <property type="molecule type" value="Genomic_DNA"/>
</dbReference>
<dbReference type="RefSeq" id="WP_211359623.1">
    <property type="nucleotide sequence ID" value="NZ_RJKE01000001.1"/>
</dbReference>
<evidence type="ECO:0000256" key="1">
    <source>
        <dbReference type="SAM" id="MobiDB-lite"/>
    </source>
</evidence>
<sequence length="356" mass="37724">MEKKCGTWDFACKAKRVWNNHKAVIVSTAVGLGCGLLFKAGGQALKNIGKKVLSKSPSRAGPASKKVADEAAEGPKSAPTKADDAAEASTPTSCKVSSFVPGTRVQMADGTTKPIENLKPGDKVRATDEKTGITTARQVEATIKSTGDKVLVTLTLDTDGPKGDKTATITATDAHPFWVPSLHRWVKATDLTPGTWLSTGPGTEVQLTALTRKPTPATVHNLTVSADHTYYVLAGTTPVLVHNCGGEVSQHADECLCMTGGVPKVRNGKLAGKTHDSGVPFDTYGFPDFSQWRHPSVPDVRIVLTGSRSRDFRLANQAAGLPSTPAGYTWHHHQDEGLMQLIERGIHAATGRTGGF</sequence>
<dbReference type="Pfam" id="PF07591">
    <property type="entry name" value="PT-HINT"/>
    <property type="match status" value="1"/>
</dbReference>
<feature type="region of interest" description="Disordered" evidence="1">
    <location>
        <begin position="52"/>
        <end position="95"/>
    </location>
</feature>